<dbReference type="InterPro" id="IPR051213">
    <property type="entry name" value="START_lipid_transfer"/>
</dbReference>
<dbReference type="EMBL" id="JAEPRD010000055">
    <property type="protein sequence ID" value="KAG2203041.1"/>
    <property type="molecule type" value="Genomic_DNA"/>
</dbReference>
<dbReference type="InterPro" id="IPR023393">
    <property type="entry name" value="START-like_dom_sf"/>
</dbReference>
<comment type="caution">
    <text evidence="2">The sequence shown here is derived from an EMBL/GenBank/DDBJ whole genome shotgun (WGS) entry which is preliminary data.</text>
</comment>
<dbReference type="InterPro" id="IPR002913">
    <property type="entry name" value="START_lipid-bd_dom"/>
</dbReference>
<evidence type="ECO:0000313" key="2">
    <source>
        <dbReference type="EMBL" id="KAG2203041.1"/>
    </source>
</evidence>
<dbReference type="CDD" id="cd00177">
    <property type="entry name" value="START"/>
    <property type="match status" value="1"/>
</dbReference>
<dbReference type="AlphaFoldDB" id="A0A8H7R4J1"/>
<feature type="domain" description="START" evidence="1">
    <location>
        <begin position="16"/>
        <end position="187"/>
    </location>
</feature>
<keyword evidence="3" id="KW-1185">Reference proteome</keyword>
<dbReference type="PROSITE" id="PS50848">
    <property type="entry name" value="START"/>
    <property type="match status" value="1"/>
</dbReference>
<dbReference type="PANTHER" id="PTHR19308">
    <property type="entry name" value="PHOSPHATIDYLCHOLINE TRANSFER PROTEIN"/>
    <property type="match status" value="1"/>
</dbReference>
<sequence length="287" mass="31439">MTIDNPHAETIRKALDLLKEYTSNLDGWNLTQEKNGVKLYTKSDGSAFPIVRGETVLTGTSFTAGQVAAVATSPGCRKVWDEKFDVAELKQVYSSNEILFWSKVKTPWPISPRDMVGVSLRENPSDDIAYSVMSSVKDASLPDVSGCVRSHLFISGWKLQKTDAGVAISYITQIDLAGSIPAAFLKSTQQQIPLCAGSVAKFIKENGFPPIQQDCTAQLVNETFDYGKREHVTRLDGQGSTQFFISSQMYPKGVKVTLTGNGSYTFEEDYVRVTGIDGPTTISIKRA</sequence>
<dbReference type="Pfam" id="PF01852">
    <property type="entry name" value="START"/>
    <property type="match status" value="1"/>
</dbReference>
<reference evidence="2" key="1">
    <citation type="submission" date="2020-12" db="EMBL/GenBank/DDBJ databases">
        <title>Metabolic potential, ecology and presence of endohyphal bacteria is reflected in genomic diversity of Mucoromycotina.</title>
        <authorList>
            <person name="Muszewska A."/>
            <person name="Okrasinska A."/>
            <person name="Steczkiewicz K."/>
            <person name="Drgas O."/>
            <person name="Orlowska M."/>
            <person name="Perlinska-Lenart U."/>
            <person name="Aleksandrzak-Piekarczyk T."/>
            <person name="Szatraj K."/>
            <person name="Zielenkiewicz U."/>
            <person name="Pilsyk S."/>
            <person name="Malc E."/>
            <person name="Mieczkowski P."/>
            <person name="Kruszewska J.S."/>
            <person name="Biernat P."/>
            <person name="Pawlowska J."/>
        </authorList>
    </citation>
    <scope>NUCLEOTIDE SEQUENCE</scope>
    <source>
        <strain evidence="2">WA0000017839</strain>
    </source>
</reference>
<dbReference type="GO" id="GO:0005737">
    <property type="term" value="C:cytoplasm"/>
    <property type="evidence" value="ECO:0007669"/>
    <property type="project" value="UniProtKB-ARBA"/>
</dbReference>
<dbReference type="Gene3D" id="3.30.530.20">
    <property type="match status" value="1"/>
</dbReference>
<dbReference type="OrthoDB" id="196858at2759"/>
<organism evidence="2 3">
    <name type="scientific">Mucor saturninus</name>
    <dbReference type="NCBI Taxonomy" id="64648"/>
    <lineage>
        <taxon>Eukaryota</taxon>
        <taxon>Fungi</taxon>
        <taxon>Fungi incertae sedis</taxon>
        <taxon>Mucoromycota</taxon>
        <taxon>Mucoromycotina</taxon>
        <taxon>Mucoromycetes</taxon>
        <taxon>Mucorales</taxon>
        <taxon>Mucorineae</taxon>
        <taxon>Mucoraceae</taxon>
        <taxon>Mucor</taxon>
    </lineage>
</organism>
<dbReference type="SUPFAM" id="SSF55961">
    <property type="entry name" value="Bet v1-like"/>
    <property type="match status" value="1"/>
</dbReference>
<gene>
    <name evidence="2" type="ORF">INT47_013257</name>
</gene>
<proteinExistence type="predicted"/>
<evidence type="ECO:0000313" key="3">
    <source>
        <dbReference type="Proteomes" id="UP000603453"/>
    </source>
</evidence>
<dbReference type="GO" id="GO:0008289">
    <property type="term" value="F:lipid binding"/>
    <property type="evidence" value="ECO:0007669"/>
    <property type="project" value="InterPro"/>
</dbReference>
<accession>A0A8H7R4J1</accession>
<name>A0A8H7R4J1_9FUNG</name>
<evidence type="ECO:0000259" key="1">
    <source>
        <dbReference type="PROSITE" id="PS50848"/>
    </source>
</evidence>
<protein>
    <recommendedName>
        <fullName evidence="1">START domain-containing protein</fullName>
    </recommendedName>
</protein>
<dbReference type="SMART" id="SM00234">
    <property type="entry name" value="START"/>
    <property type="match status" value="1"/>
</dbReference>
<dbReference type="Proteomes" id="UP000603453">
    <property type="component" value="Unassembled WGS sequence"/>
</dbReference>
<dbReference type="PANTHER" id="PTHR19308:SF14">
    <property type="entry name" value="START DOMAIN-CONTAINING PROTEIN"/>
    <property type="match status" value="1"/>
</dbReference>